<organism evidence="5 6">
    <name type="scientific">Terricaulis silvestris</name>
    <dbReference type="NCBI Taxonomy" id="2686094"/>
    <lineage>
        <taxon>Bacteria</taxon>
        <taxon>Pseudomonadati</taxon>
        <taxon>Pseudomonadota</taxon>
        <taxon>Alphaproteobacteria</taxon>
        <taxon>Caulobacterales</taxon>
        <taxon>Caulobacteraceae</taxon>
        <taxon>Terricaulis</taxon>
    </lineage>
</organism>
<evidence type="ECO:0000259" key="4">
    <source>
        <dbReference type="PROSITE" id="PS01124"/>
    </source>
</evidence>
<dbReference type="InterPro" id="IPR018060">
    <property type="entry name" value="HTH_AraC"/>
</dbReference>
<evidence type="ECO:0000256" key="1">
    <source>
        <dbReference type="ARBA" id="ARBA00023015"/>
    </source>
</evidence>
<feature type="domain" description="HTH araC/xylS-type" evidence="4">
    <location>
        <begin position="194"/>
        <end position="294"/>
    </location>
</feature>
<keyword evidence="3" id="KW-0804">Transcription</keyword>
<keyword evidence="1" id="KW-0805">Transcription regulation</keyword>
<evidence type="ECO:0000313" key="5">
    <source>
        <dbReference type="EMBL" id="QGZ95950.1"/>
    </source>
</evidence>
<dbReference type="Pfam" id="PF12833">
    <property type="entry name" value="HTH_18"/>
    <property type="match status" value="1"/>
</dbReference>
<protein>
    <submittedName>
        <fullName evidence="5">L-rhamnose operon regulatory protein RhaS</fullName>
    </submittedName>
</protein>
<dbReference type="SUPFAM" id="SSF46689">
    <property type="entry name" value="Homeodomain-like"/>
    <property type="match status" value="2"/>
</dbReference>
<keyword evidence="2" id="KW-0238">DNA-binding</keyword>
<name>A0A6I6ML20_9CAUL</name>
<dbReference type="EMBL" id="CP047045">
    <property type="protein sequence ID" value="QGZ95950.1"/>
    <property type="molecule type" value="Genomic_DNA"/>
</dbReference>
<dbReference type="PANTHER" id="PTHR46796:SF14">
    <property type="entry name" value="TRANSCRIPTIONAL REGULATORY PROTEIN"/>
    <property type="match status" value="1"/>
</dbReference>
<accession>A0A6I6ML20</accession>
<dbReference type="SMART" id="SM00342">
    <property type="entry name" value="HTH_ARAC"/>
    <property type="match status" value="1"/>
</dbReference>
<gene>
    <name evidence="5" type="primary">rhaS_2</name>
    <name evidence="5" type="ORF">DSM104635_02805</name>
</gene>
<dbReference type="Proteomes" id="UP000431269">
    <property type="component" value="Chromosome"/>
</dbReference>
<dbReference type="PROSITE" id="PS00041">
    <property type="entry name" value="HTH_ARAC_FAMILY_1"/>
    <property type="match status" value="2"/>
</dbReference>
<dbReference type="AlphaFoldDB" id="A0A6I6ML20"/>
<keyword evidence="6" id="KW-1185">Reference proteome</keyword>
<dbReference type="GO" id="GO:0043565">
    <property type="term" value="F:sequence-specific DNA binding"/>
    <property type="evidence" value="ECO:0007669"/>
    <property type="project" value="InterPro"/>
</dbReference>
<evidence type="ECO:0000256" key="2">
    <source>
        <dbReference type="ARBA" id="ARBA00023125"/>
    </source>
</evidence>
<dbReference type="PROSITE" id="PS01124">
    <property type="entry name" value="HTH_ARAC_FAMILY_2"/>
    <property type="match status" value="1"/>
</dbReference>
<dbReference type="Gene3D" id="1.10.10.60">
    <property type="entry name" value="Homeodomain-like"/>
    <property type="match status" value="2"/>
</dbReference>
<dbReference type="InterPro" id="IPR009057">
    <property type="entry name" value="Homeodomain-like_sf"/>
</dbReference>
<evidence type="ECO:0000256" key="3">
    <source>
        <dbReference type="ARBA" id="ARBA00023163"/>
    </source>
</evidence>
<dbReference type="PANTHER" id="PTHR46796">
    <property type="entry name" value="HTH-TYPE TRANSCRIPTIONAL ACTIVATOR RHAS-RELATED"/>
    <property type="match status" value="1"/>
</dbReference>
<sequence>MTACTARVHHAPVSGVRIAWWCVLWYHSGMARIIPLWRSPEVSVHRFDHPVEHEDQPYEEVAGAFRASFVESGTFDLHVSGGSWRVNPGDVMLSHPGMRFSASFQGKGFSDTCLSLTYLAANDDGFDAAQSWAKRAAPVRIASNRLRYLRWGLRRAVDEGAPMLAEYCATAVFADEASTSPAALFSEHKFAWYAERVHFVRERLDAEFAGEFSVSALARSVGMSMFHFSRVFTELVGMPPYQYLLRARLKAARAMLRDGRSVTDTCFACGFSNLSHFSRSFARRYGHTPSRVTA</sequence>
<evidence type="ECO:0000313" key="6">
    <source>
        <dbReference type="Proteomes" id="UP000431269"/>
    </source>
</evidence>
<dbReference type="KEGG" id="tsv:DSM104635_02805"/>
<dbReference type="InterPro" id="IPR050204">
    <property type="entry name" value="AraC_XylS_family_regulators"/>
</dbReference>
<proteinExistence type="predicted"/>
<reference evidence="6" key="1">
    <citation type="submission" date="2019-12" db="EMBL/GenBank/DDBJ databases">
        <title>Complete genome of Terracaulis silvestris 0127_4.</title>
        <authorList>
            <person name="Vieira S."/>
            <person name="Riedel T."/>
            <person name="Sproer C."/>
            <person name="Pascual J."/>
            <person name="Boedeker C."/>
            <person name="Overmann J."/>
        </authorList>
    </citation>
    <scope>NUCLEOTIDE SEQUENCE [LARGE SCALE GENOMIC DNA]</scope>
    <source>
        <strain evidence="6">0127_4</strain>
    </source>
</reference>
<dbReference type="InterPro" id="IPR018062">
    <property type="entry name" value="HTH_AraC-typ_CS"/>
</dbReference>
<dbReference type="GO" id="GO:0003700">
    <property type="term" value="F:DNA-binding transcription factor activity"/>
    <property type="evidence" value="ECO:0007669"/>
    <property type="project" value="InterPro"/>
</dbReference>